<evidence type="ECO:0000313" key="3">
    <source>
        <dbReference type="EMBL" id="CAH1420975.1"/>
    </source>
</evidence>
<evidence type="ECO:0000256" key="2">
    <source>
        <dbReference type="SAM" id="Phobius"/>
    </source>
</evidence>
<keyword evidence="2" id="KW-0472">Membrane</keyword>
<accession>A0AAU9MGF0</accession>
<feature type="compositionally biased region" description="Pro residues" evidence="1">
    <location>
        <begin position="75"/>
        <end position="86"/>
    </location>
</feature>
<gene>
    <name evidence="3" type="ORF">LVIROSA_LOCUS8400</name>
</gene>
<sequence>MRLELGLESAFLNILTRDGIRVGIESHDEIGIELGYVDVSDLMEVPILMSNETGYDEINVFKLRKNGSLAGPNPKLRPTPPSPPQPSLSGEKITPPYVAKISTIGRALGLMLLILGFIIFRRVKRSGDKSSDEQKSKDSGLPSDRCHRFTIYQRI</sequence>
<protein>
    <submittedName>
        <fullName evidence="3">Uncharacterized protein</fullName>
    </submittedName>
</protein>
<dbReference type="AlphaFoldDB" id="A0AAU9MGF0"/>
<reference evidence="3 4" key="1">
    <citation type="submission" date="2022-01" db="EMBL/GenBank/DDBJ databases">
        <authorList>
            <person name="Xiong W."/>
            <person name="Schranz E."/>
        </authorList>
    </citation>
    <scope>NUCLEOTIDE SEQUENCE [LARGE SCALE GENOMIC DNA]</scope>
</reference>
<dbReference type="EMBL" id="CAKMRJ010001112">
    <property type="protein sequence ID" value="CAH1420975.1"/>
    <property type="molecule type" value="Genomic_DNA"/>
</dbReference>
<keyword evidence="2" id="KW-1133">Transmembrane helix</keyword>
<keyword evidence="4" id="KW-1185">Reference proteome</keyword>
<feature type="region of interest" description="Disordered" evidence="1">
    <location>
        <begin position="69"/>
        <end position="92"/>
    </location>
</feature>
<proteinExistence type="predicted"/>
<feature type="transmembrane region" description="Helical" evidence="2">
    <location>
        <begin position="97"/>
        <end position="120"/>
    </location>
</feature>
<comment type="caution">
    <text evidence="3">The sequence shown here is derived from an EMBL/GenBank/DDBJ whole genome shotgun (WGS) entry which is preliminary data.</text>
</comment>
<name>A0AAU9MGF0_9ASTR</name>
<evidence type="ECO:0000256" key="1">
    <source>
        <dbReference type="SAM" id="MobiDB-lite"/>
    </source>
</evidence>
<keyword evidence="2" id="KW-0812">Transmembrane</keyword>
<evidence type="ECO:0000313" key="4">
    <source>
        <dbReference type="Proteomes" id="UP001157418"/>
    </source>
</evidence>
<dbReference type="Proteomes" id="UP001157418">
    <property type="component" value="Unassembled WGS sequence"/>
</dbReference>
<organism evidence="3 4">
    <name type="scientific">Lactuca virosa</name>
    <dbReference type="NCBI Taxonomy" id="75947"/>
    <lineage>
        <taxon>Eukaryota</taxon>
        <taxon>Viridiplantae</taxon>
        <taxon>Streptophyta</taxon>
        <taxon>Embryophyta</taxon>
        <taxon>Tracheophyta</taxon>
        <taxon>Spermatophyta</taxon>
        <taxon>Magnoliopsida</taxon>
        <taxon>eudicotyledons</taxon>
        <taxon>Gunneridae</taxon>
        <taxon>Pentapetalae</taxon>
        <taxon>asterids</taxon>
        <taxon>campanulids</taxon>
        <taxon>Asterales</taxon>
        <taxon>Asteraceae</taxon>
        <taxon>Cichorioideae</taxon>
        <taxon>Cichorieae</taxon>
        <taxon>Lactucinae</taxon>
        <taxon>Lactuca</taxon>
    </lineage>
</organism>